<evidence type="ECO:0000313" key="1">
    <source>
        <dbReference type="EMBL" id="OMI00408.1"/>
    </source>
</evidence>
<comment type="caution">
    <text evidence="1">The sequence shown here is derived from an EMBL/GenBank/DDBJ whole genome shotgun (WGS) entry which is preliminary data.</text>
</comment>
<dbReference type="Proteomes" id="UP000187367">
    <property type="component" value="Unassembled WGS sequence"/>
</dbReference>
<keyword evidence="2" id="KW-1185">Reference proteome</keyword>
<gene>
    <name evidence="1" type="ORF">BW143_18650</name>
</gene>
<protein>
    <submittedName>
        <fullName evidence="1">Uncharacterized protein</fullName>
    </submittedName>
</protein>
<reference evidence="1 2" key="1">
    <citation type="submission" date="2017-01" db="EMBL/GenBank/DDBJ databases">
        <title>Bacillus phylogenomics.</title>
        <authorList>
            <person name="Dunlap C."/>
        </authorList>
    </citation>
    <scope>NUCLEOTIDE SEQUENCE [LARGE SCALE GENOMIC DNA]</scope>
    <source>
        <strain evidence="1 2">NRRL B-41282</strain>
    </source>
</reference>
<organism evidence="1 2">
    <name type="scientific">Bacillus swezeyi</name>
    <dbReference type="NCBI Taxonomy" id="1925020"/>
    <lineage>
        <taxon>Bacteria</taxon>
        <taxon>Bacillati</taxon>
        <taxon>Bacillota</taxon>
        <taxon>Bacilli</taxon>
        <taxon>Bacillales</taxon>
        <taxon>Bacillaceae</taxon>
        <taxon>Bacillus</taxon>
    </lineage>
</organism>
<accession>A0A1R1RSI0</accession>
<sequence length="64" mass="7304">MNSFVKSSDEKDAVPGMRRLNGQKSRFLHALFIFVKMTTNKKAAQQGGPYLSRLFRNSTKKPSR</sequence>
<evidence type="ECO:0000313" key="2">
    <source>
        <dbReference type="Proteomes" id="UP000187367"/>
    </source>
</evidence>
<dbReference type="EMBL" id="MTJL01000041">
    <property type="protein sequence ID" value="OMI00408.1"/>
    <property type="molecule type" value="Genomic_DNA"/>
</dbReference>
<name>A0A1R1QBG8_9BACI</name>
<dbReference type="AlphaFoldDB" id="A0A1R1QBG8"/>
<proteinExistence type="predicted"/>
<accession>A0A1R1QBG8</accession>